<organism evidence="1 2">
    <name type="scientific">Aspergillus kawachii</name>
    <name type="common">White koji mold</name>
    <name type="synonym">Aspergillus awamori var. kawachi</name>
    <dbReference type="NCBI Taxonomy" id="1069201"/>
    <lineage>
        <taxon>Eukaryota</taxon>
        <taxon>Fungi</taxon>
        <taxon>Dikarya</taxon>
        <taxon>Ascomycota</taxon>
        <taxon>Pezizomycotina</taxon>
        <taxon>Eurotiomycetes</taxon>
        <taxon>Eurotiomycetidae</taxon>
        <taxon>Eurotiales</taxon>
        <taxon>Aspergillaceae</taxon>
        <taxon>Aspergillus</taxon>
        <taxon>Aspergillus subgen. Circumdati</taxon>
    </lineage>
</organism>
<proteinExistence type="predicted"/>
<dbReference type="Proteomes" id="UP000075230">
    <property type="component" value="Unassembled WGS sequence"/>
</dbReference>
<dbReference type="SUPFAM" id="SSF51101">
    <property type="entry name" value="Mannose-binding lectins"/>
    <property type="match status" value="1"/>
</dbReference>
<dbReference type="VEuPathDB" id="FungiDB:ASPFODRAFT_178985"/>
<evidence type="ECO:0000313" key="2">
    <source>
        <dbReference type="Proteomes" id="UP000075230"/>
    </source>
</evidence>
<reference evidence="2" key="2">
    <citation type="submission" date="2016-02" db="EMBL/GenBank/DDBJ databases">
        <title>Genome sequencing of Aspergillus luchuensis NBRC 4314.</title>
        <authorList>
            <person name="Yamada O."/>
        </authorList>
    </citation>
    <scope>NUCLEOTIDE SEQUENCE [LARGE SCALE GENOMIC DNA]</scope>
    <source>
        <strain evidence="2">RIB 2604</strain>
    </source>
</reference>
<accession>A0A146F179</accession>
<comment type="caution">
    <text evidence="1">The sequence shown here is derived from an EMBL/GenBank/DDBJ whole genome shotgun (WGS) entry which is preliminary data.</text>
</comment>
<evidence type="ECO:0000313" key="1">
    <source>
        <dbReference type="EMBL" id="GAT19682.1"/>
    </source>
</evidence>
<reference evidence="1 2" key="1">
    <citation type="journal article" date="2016" name="DNA Res.">
        <title>Genome sequence of Aspergillus luchuensis NBRC 4314.</title>
        <authorList>
            <person name="Yamada O."/>
            <person name="Machida M."/>
            <person name="Hosoyama A."/>
            <person name="Goto M."/>
            <person name="Takahashi T."/>
            <person name="Futagami T."/>
            <person name="Yamagata Y."/>
            <person name="Takeuchi M."/>
            <person name="Kobayashi T."/>
            <person name="Koike H."/>
            <person name="Abe K."/>
            <person name="Asai K."/>
            <person name="Arita M."/>
            <person name="Fujita N."/>
            <person name="Fukuda K."/>
            <person name="Higa K."/>
            <person name="Horikawa H."/>
            <person name="Ishikawa T."/>
            <person name="Jinno K."/>
            <person name="Kato Y."/>
            <person name="Kirimura K."/>
            <person name="Mizutani O."/>
            <person name="Nakasone K."/>
            <person name="Sano M."/>
            <person name="Shiraishi Y."/>
            <person name="Tsukahara M."/>
            <person name="Gomi K."/>
        </authorList>
    </citation>
    <scope>NUCLEOTIDE SEQUENCE [LARGE SCALE GENOMIC DNA]</scope>
    <source>
        <strain evidence="1 2">RIB 2604</strain>
    </source>
</reference>
<sequence>MILDYLPPTDLIRLFCASKIALNYGDSVMRTKPRQFYRCIPADNEGISKRRLLLVLSLRFPKSRNEGLDLRWEVVSRIGVLSKLIRYIATESTPPTVEIRATKTLVNHAYGLWISFADLPTDLKVITVYGIRIKEHVYVCGIDFLTRSTHQHVGHHSKLVSRVEILSTLVDVVCFLADAFGIRSLKFGHSAWSFEEPKRYQCWEGFSIRRREGRLRIVRDAVKFRHIGWCSDTTPSFEETLLVRNSNAFWKSHIDENYYFPLYPHWEEKLVSGIGNFTVEALWITEDLSGVTIYSEIDEIHGVAVHDSSGTSIVGDDIGEKDYLPIDGPDEFLAGVVVRMHPFYDFPLLKLKTNWGRQCSSLSSVSEEEYRSRNLETPENCYIKGFYFRLELYSGIQSIGVIYGNLGESDS</sequence>
<protein>
    <submittedName>
        <fullName evidence="1">Uncharacterized protein</fullName>
    </submittedName>
</protein>
<dbReference type="EMBL" id="BCWF01000006">
    <property type="protein sequence ID" value="GAT19682.1"/>
    <property type="molecule type" value="Genomic_DNA"/>
</dbReference>
<name>A0A146F179_ASPKA</name>
<dbReference type="AlphaFoldDB" id="A0A146F179"/>
<gene>
    <name evidence="1" type="ORF">RIB2604_00602630</name>
</gene>
<dbReference type="InterPro" id="IPR036404">
    <property type="entry name" value="Jacalin-like_lectin_dom_sf"/>
</dbReference>